<evidence type="ECO:0000313" key="2">
    <source>
        <dbReference type="Proteomes" id="UP001153269"/>
    </source>
</evidence>
<sequence length="100" mass="11556">MANYVMMVHRFQRTWVKPIISNLLREALRCPLNLPSKLMESLPAQSDVSSQEVSGTVKDVPVLIKPHFQAERLLEVRCGSMESDSVRMRKRLEDERVKAF</sequence>
<protein>
    <submittedName>
        <fullName evidence="1">Uncharacterized protein</fullName>
    </submittedName>
</protein>
<gene>
    <name evidence="1" type="ORF">PLEPLA_LOCUS21030</name>
</gene>
<comment type="caution">
    <text evidence="1">The sequence shown here is derived from an EMBL/GenBank/DDBJ whole genome shotgun (WGS) entry which is preliminary data.</text>
</comment>
<dbReference type="EMBL" id="CADEAL010001495">
    <property type="protein sequence ID" value="CAB1432942.1"/>
    <property type="molecule type" value="Genomic_DNA"/>
</dbReference>
<proteinExistence type="predicted"/>
<organism evidence="1 2">
    <name type="scientific">Pleuronectes platessa</name>
    <name type="common">European plaice</name>
    <dbReference type="NCBI Taxonomy" id="8262"/>
    <lineage>
        <taxon>Eukaryota</taxon>
        <taxon>Metazoa</taxon>
        <taxon>Chordata</taxon>
        <taxon>Craniata</taxon>
        <taxon>Vertebrata</taxon>
        <taxon>Euteleostomi</taxon>
        <taxon>Actinopterygii</taxon>
        <taxon>Neopterygii</taxon>
        <taxon>Teleostei</taxon>
        <taxon>Neoteleostei</taxon>
        <taxon>Acanthomorphata</taxon>
        <taxon>Carangaria</taxon>
        <taxon>Pleuronectiformes</taxon>
        <taxon>Pleuronectoidei</taxon>
        <taxon>Pleuronectidae</taxon>
        <taxon>Pleuronectes</taxon>
    </lineage>
</organism>
<dbReference type="Proteomes" id="UP001153269">
    <property type="component" value="Unassembled WGS sequence"/>
</dbReference>
<reference evidence="1" key="1">
    <citation type="submission" date="2020-03" db="EMBL/GenBank/DDBJ databases">
        <authorList>
            <person name="Weist P."/>
        </authorList>
    </citation>
    <scope>NUCLEOTIDE SEQUENCE</scope>
</reference>
<keyword evidence="2" id="KW-1185">Reference proteome</keyword>
<evidence type="ECO:0000313" key="1">
    <source>
        <dbReference type="EMBL" id="CAB1432942.1"/>
    </source>
</evidence>
<dbReference type="AlphaFoldDB" id="A0A9N7UMF6"/>
<accession>A0A9N7UMF6</accession>
<name>A0A9N7UMF6_PLEPL</name>